<dbReference type="EMBL" id="LAZR01014584">
    <property type="protein sequence ID" value="KKM16857.1"/>
    <property type="molecule type" value="Genomic_DNA"/>
</dbReference>
<gene>
    <name evidence="1" type="ORF">LCGC14_1681570</name>
</gene>
<protein>
    <submittedName>
        <fullName evidence="1">Uncharacterized protein</fullName>
    </submittedName>
</protein>
<feature type="non-terminal residue" evidence="1">
    <location>
        <position position="1"/>
    </location>
</feature>
<comment type="caution">
    <text evidence="1">The sequence shown here is derived from an EMBL/GenBank/DDBJ whole genome shotgun (WGS) entry which is preliminary data.</text>
</comment>
<sequence>SEAIDYDLEDSKMVSAFFNGIVNYERQ</sequence>
<accession>A0A0F9HNV8</accession>
<reference evidence="1" key="1">
    <citation type="journal article" date="2015" name="Nature">
        <title>Complex archaea that bridge the gap between prokaryotes and eukaryotes.</title>
        <authorList>
            <person name="Spang A."/>
            <person name="Saw J.H."/>
            <person name="Jorgensen S.L."/>
            <person name="Zaremba-Niedzwiedzka K."/>
            <person name="Martijn J."/>
            <person name="Lind A.E."/>
            <person name="van Eijk R."/>
            <person name="Schleper C."/>
            <person name="Guy L."/>
            <person name="Ettema T.J."/>
        </authorList>
    </citation>
    <scope>NUCLEOTIDE SEQUENCE</scope>
</reference>
<dbReference type="AlphaFoldDB" id="A0A0F9HNV8"/>
<proteinExistence type="predicted"/>
<name>A0A0F9HNV8_9ZZZZ</name>
<evidence type="ECO:0000313" key="1">
    <source>
        <dbReference type="EMBL" id="KKM16857.1"/>
    </source>
</evidence>
<organism evidence="1">
    <name type="scientific">marine sediment metagenome</name>
    <dbReference type="NCBI Taxonomy" id="412755"/>
    <lineage>
        <taxon>unclassified sequences</taxon>
        <taxon>metagenomes</taxon>
        <taxon>ecological metagenomes</taxon>
    </lineage>
</organism>